<feature type="chain" id="PRO_5046132268" description="carbonic anhydrase" evidence="8">
    <location>
        <begin position="21"/>
        <end position="272"/>
    </location>
</feature>
<evidence type="ECO:0000313" key="11">
    <source>
        <dbReference type="Proteomes" id="UP000831787"/>
    </source>
</evidence>
<dbReference type="Gene3D" id="3.10.200.10">
    <property type="entry name" value="Alpha carbonic anhydrase"/>
    <property type="match status" value="1"/>
</dbReference>
<keyword evidence="5" id="KW-0456">Lyase</keyword>
<dbReference type="Proteomes" id="UP000831787">
    <property type="component" value="Chromosome"/>
</dbReference>
<gene>
    <name evidence="10" type="ORF">MUN89_08615</name>
</gene>
<feature type="signal peptide" evidence="8">
    <location>
        <begin position="1"/>
        <end position="20"/>
    </location>
</feature>
<keyword evidence="4" id="KW-0862">Zinc</keyword>
<dbReference type="RefSeq" id="WP_244712928.1">
    <property type="nucleotide sequence ID" value="NZ_CP095073.1"/>
</dbReference>
<evidence type="ECO:0000256" key="4">
    <source>
        <dbReference type="ARBA" id="ARBA00022833"/>
    </source>
</evidence>
<organism evidence="10 11">
    <name type="scientific">Halobacillus salinarum</name>
    <dbReference type="NCBI Taxonomy" id="2932257"/>
    <lineage>
        <taxon>Bacteria</taxon>
        <taxon>Bacillati</taxon>
        <taxon>Bacillota</taxon>
        <taxon>Bacilli</taxon>
        <taxon>Bacillales</taxon>
        <taxon>Bacillaceae</taxon>
        <taxon>Halobacillus</taxon>
    </lineage>
</organism>
<feature type="domain" description="Alpha-carbonic anhydrase" evidence="9">
    <location>
        <begin position="45"/>
        <end position="272"/>
    </location>
</feature>
<protein>
    <recommendedName>
        <fullName evidence="2">carbonic anhydrase</fullName>
        <ecNumber evidence="2">4.2.1.1</ecNumber>
    </recommendedName>
</protein>
<dbReference type="SMART" id="SM01057">
    <property type="entry name" value="Carb_anhydrase"/>
    <property type="match status" value="1"/>
</dbReference>
<evidence type="ECO:0000256" key="8">
    <source>
        <dbReference type="SAM" id="SignalP"/>
    </source>
</evidence>
<comment type="similarity">
    <text evidence="1">Belongs to the alpha-carbonic anhydrase family.</text>
</comment>
<dbReference type="CDD" id="cd03124">
    <property type="entry name" value="alpha_CA_prokaryotic_like"/>
    <property type="match status" value="1"/>
</dbReference>
<dbReference type="InterPro" id="IPR041891">
    <property type="entry name" value="Alpha_CA_prokaryot-like"/>
</dbReference>
<dbReference type="InterPro" id="IPR023561">
    <property type="entry name" value="Carbonic_anhydrase_a-class"/>
</dbReference>
<keyword evidence="8" id="KW-0732">Signal</keyword>
<dbReference type="InterPro" id="IPR036398">
    <property type="entry name" value="CA_dom_sf"/>
</dbReference>
<evidence type="ECO:0000256" key="6">
    <source>
        <dbReference type="ARBA" id="ARBA00048348"/>
    </source>
</evidence>
<dbReference type="EMBL" id="CP095073">
    <property type="protein sequence ID" value="UOQ45969.1"/>
    <property type="molecule type" value="Genomic_DNA"/>
</dbReference>
<accession>A0ABY4END1</accession>
<comment type="catalytic activity">
    <reaction evidence="6">
        <text>hydrogencarbonate + H(+) = CO2 + H2O</text>
        <dbReference type="Rhea" id="RHEA:10748"/>
        <dbReference type="ChEBI" id="CHEBI:15377"/>
        <dbReference type="ChEBI" id="CHEBI:15378"/>
        <dbReference type="ChEBI" id="CHEBI:16526"/>
        <dbReference type="ChEBI" id="CHEBI:17544"/>
        <dbReference type="EC" id="4.2.1.1"/>
    </reaction>
</comment>
<feature type="region of interest" description="Disordered" evidence="7">
    <location>
        <begin position="28"/>
        <end position="61"/>
    </location>
</feature>
<evidence type="ECO:0000256" key="7">
    <source>
        <dbReference type="SAM" id="MobiDB-lite"/>
    </source>
</evidence>
<keyword evidence="3" id="KW-0479">Metal-binding</keyword>
<proteinExistence type="inferred from homology"/>
<dbReference type="SUPFAM" id="SSF51069">
    <property type="entry name" value="Carbonic anhydrase"/>
    <property type="match status" value="1"/>
</dbReference>
<feature type="compositionally biased region" description="Basic and acidic residues" evidence="7">
    <location>
        <begin position="31"/>
        <end position="44"/>
    </location>
</feature>
<keyword evidence="11" id="KW-1185">Reference proteome</keyword>
<dbReference type="EC" id="4.2.1.1" evidence="2"/>
<name>A0ABY4END1_9BACI</name>
<evidence type="ECO:0000313" key="10">
    <source>
        <dbReference type="EMBL" id="UOQ45969.1"/>
    </source>
</evidence>
<dbReference type="PROSITE" id="PS51144">
    <property type="entry name" value="ALPHA_CA_2"/>
    <property type="match status" value="1"/>
</dbReference>
<dbReference type="PANTHER" id="PTHR18952:SF265">
    <property type="entry name" value="CARBONIC ANHYDRASE"/>
    <property type="match status" value="1"/>
</dbReference>
<evidence type="ECO:0000256" key="5">
    <source>
        <dbReference type="ARBA" id="ARBA00023239"/>
    </source>
</evidence>
<dbReference type="PROSITE" id="PS51257">
    <property type="entry name" value="PROKAR_LIPOPROTEIN"/>
    <property type="match status" value="1"/>
</dbReference>
<evidence type="ECO:0000256" key="2">
    <source>
        <dbReference type="ARBA" id="ARBA00012925"/>
    </source>
</evidence>
<dbReference type="Pfam" id="PF00194">
    <property type="entry name" value="Carb_anhydrase"/>
    <property type="match status" value="1"/>
</dbReference>
<dbReference type="InterPro" id="IPR001148">
    <property type="entry name" value="CA_dom"/>
</dbReference>
<dbReference type="PANTHER" id="PTHR18952">
    <property type="entry name" value="CARBONIC ANHYDRASE"/>
    <property type="match status" value="1"/>
</dbReference>
<evidence type="ECO:0000259" key="9">
    <source>
        <dbReference type="PROSITE" id="PS51144"/>
    </source>
</evidence>
<evidence type="ECO:0000256" key="1">
    <source>
        <dbReference type="ARBA" id="ARBA00010718"/>
    </source>
</evidence>
<evidence type="ECO:0000256" key="3">
    <source>
        <dbReference type="ARBA" id="ARBA00022723"/>
    </source>
</evidence>
<reference evidence="10 11" key="1">
    <citation type="submission" date="2022-04" db="EMBL/GenBank/DDBJ databases">
        <title>Halobacillus sp. isolated from saltern.</title>
        <authorList>
            <person name="Won M."/>
            <person name="Lee C.-M."/>
            <person name="Woen H.-Y."/>
            <person name="Kwon S.-W."/>
        </authorList>
    </citation>
    <scope>NUCLEOTIDE SEQUENCE [LARGE SCALE GENOMIC DNA]</scope>
    <source>
        <strain evidence="10 11">SSBR10-3</strain>
    </source>
</reference>
<sequence>MKTKITNYCLTVLLSFSLGACSINTEQISETSERQRKEREDSKHAQWSYKGKTGPDNWGKTNPVNAACANGDKQSPINVNFSQVHKTSKKKNVQIQYEPSSVSILNNGHTVQADPSKENNTLIMNGKKYTLDQFHFHTPSEHKYNGSHYDMEMHFVHKDSKGKIAVLGVMIKKGKTNKNLSPVWESLPDNKTSEAVPIKEQINLQNVLPEEMNFLYYNGSLTTPPCTEGVKWILLKQPIEISDKQLLKFQKIFSDNHRPVEPLNGREILNTK</sequence>